<proteinExistence type="predicted"/>
<dbReference type="EMBL" id="CAAALY010000924">
    <property type="protein sequence ID" value="VEL07055.1"/>
    <property type="molecule type" value="Genomic_DNA"/>
</dbReference>
<dbReference type="AlphaFoldDB" id="A0A3S5AWQ3"/>
<sequence>MRISQQGIGMTKVLVHNLGPEKIEACSSAMAPPKTPVLGVPSLEARENWCRDRVSKFGSIANILDHGWTE</sequence>
<dbReference type="Proteomes" id="UP000784294">
    <property type="component" value="Unassembled WGS sequence"/>
</dbReference>
<protein>
    <submittedName>
        <fullName evidence="1">Uncharacterized protein</fullName>
    </submittedName>
</protein>
<evidence type="ECO:0000313" key="1">
    <source>
        <dbReference type="EMBL" id="VEL07055.1"/>
    </source>
</evidence>
<evidence type="ECO:0000313" key="2">
    <source>
        <dbReference type="Proteomes" id="UP000784294"/>
    </source>
</evidence>
<comment type="caution">
    <text evidence="1">The sequence shown here is derived from an EMBL/GenBank/DDBJ whole genome shotgun (WGS) entry which is preliminary data.</text>
</comment>
<gene>
    <name evidence="1" type="ORF">PXEA_LOCUS495</name>
</gene>
<keyword evidence="2" id="KW-1185">Reference proteome</keyword>
<organism evidence="1 2">
    <name type="scientific">Protopolystoma xenopodis</name>
    <dbReference type="NCBI Taxonomy" id="117903"/>
    <lineage>
        <taxon>Eukaryota</taxon>
        <taxon>Metazoa</taxon>
        <taxon>Spiralia</taxon>
        <taxon>Lophotrochozoa</taxon>
        <taxon>Platyhelminthes</taxon>
        <taxon>Monogenea</taxon>
        <taxon>Polyopisthocotylea</taxon>
        <taxon>Polystomatidea</taxon>
        <taxon>Polystomatidae</taxon>
        <taxon>Protopolystoma</taxon>
    </lineage>
</organism>
<reference evidence="1" key="1">
    <citation type="submission" date="2018-11" db="EMBL/GenBank/DDBJ databases">
        <authorList>
            <consortium name="Pathogen Informatics"/>
        </authorList>
    </citation>
    <scope>NUCLEOTIDE SEQUENCE</scope>
</reference>
<accession>A0A3S5AWQ3</accession>
<name>A0A3S5AWQ3_9PLAT</name>